<reference evidence="2 3" key="1">
    <citation type="submission" date="2024-04" db="EMBL/GenBank/DDBJ databases">
        <title>A novel species isolated from cricket.</title>
        <authorList>
            <person name="Wang H.-C."/>
        </authorList>
    </citation>
    <scope>NUCLEOTIDE SEQUENCE [LARGE SCALE GENOMIC DNA]</scope>
    <source>
        <strain evidence="2 3">WL0021</strain>
    </source>
</reference>
<dbReference type="RefSeq" id="WP_346335704.1">
    <property type="nucleotide sequence ID" value="NZ_JBBYXI010000001.1"/>
</dbReference>
<protein>
    <submittedName>
        <fullName evidence="2">Invasion associated locus B family protein</fullName>
    </submittedName>
</protein>
<dbReference type="InterPro" id="IPR010642">
    <property type="entry name" value="Invasion_prot_B"/>
</dbReference>
<keyword evidence="1" id="KW-0732">Signal</keyword>
<organism evidence="2 3">
    <name type="scientific">Hohaiivirga grylli</name>
    <dbReference type="NCBI Taxonomy" id="3133970"/>
    <lineage>
        <taxon>Bacteria</taxon>
        <taxon>Pseudomonadati</taxon>
        <taxon>Pseudomonadota</taxon>
        <taxon>Alphaproteobacteria</taxon>
        <taxon>Hyphomicrobiales</taxon>
        <taxon>Methylobacteriaceae</taxon>
        <taxon>Hohaiivirga</taxon>
    </lineage>
</organism>
<evidence type="ECO:0000313" key="3">
    <source>
        <dbReference type="Proteomes" id="UP001418637"/>
    </source>
</evidence>
<dbReference type="EMBL" id="JBBYXI010000001">
    <property type="protein sequence ID" value="MEN3929711.1"/>
    <property type="molecule type" value="Genomic_DNA"/>
</dbReference>
<dbReference type="Gene3D" id="2.60.40.1880">
    <property type="entry name" value="Invasion associated locus B (IalB) protein"/>
    <property type="match status" value="1"/>
</dbReference>
<feature type="signal peptide" evidence="1">
    <location>
        <begin position="1"/>
        <end position="21"/>
    </location>
</feature>
<name>A0ABV0BHD8_9HYPH</name>
<comment type="caution">
    <text evidence="2">The sequence shown here is derived from an EMBL/GenBank/DDBJ whole genome shotgun (WGS) entry which is preliminary data.</text>
</comment>
<feature type="chain" id="PRO_5047378495" evidence="1">
    <location>
        <begin position="22"/>
        <end position="180"/>
    </location>
</feature>
<accession>A0ABV0BHD8</accession>
<dbReference type="Pfam" id="PF06776">
    <property type="entry name" value="IalB"/>
    <property type="match status" value="1"/>
</dbReference>
<gene>
    <name evidence="2" type="ORF">WJT86_01385</name>
</gene>
<dbReference type="Proteomes" id="UP001418637">
    <property type="component" value="Unassembled WGS sequence"/>
</dbReference>
<proteinExistence type="predicted"/>
<evidence type="ECO:0000313" key="2">
    <source>
        <dbReference type="EMBL" id="MEN3929711.1"/>
    </source>
</evidence>
<keyword evidence="3" id="KW-1185">Reference proteome</keyword>
<evidence type="ECO:0000256" key="1">
    <source>
        <dbReference type="SAM" id="SignalP"/>
    </source>
</evidence>
<sequence length="180" mass="19650">MGGRFLLAVPFALMSMMPAVAQQTSNTNTSSAFDAWVLGCASRTDKDKVIKACEIRSTIVVRDEKNNQQGVAAVIGLGRSVEKDDLQFIIQVPINALLNTPVKILNKDDKTVVELPFIACQVQPPLCTATVTATDMQISMMKKVGENYFISYRNHAGQDVKIQGSTKGFNKALDALLKEK</sequence>
<dbReference type="InterPro" id="IPR038696">
    <property type="entry name" value="IalB_sf"/>
</dbReference>